<dbReference type="Pfam" id="PF13305">
    <property type="entry name" value="TetR_C_33"/>
    <property type="match status" value="1"/>
</dbReference>
<keyword evidence="3" id="KW-0804">Transcription</keyword>
<sequence length="270" mass="29441">MTTAASGPVPGDVAHDAADPEAPAVETRRERQRRETIEEIKSAARQHLTLEATSQLSLRAVARDVGLTPSAIYRYFQSQQELMAAVADDAYASAAAALRSSAEETEGHAVPDRLRALGHAYRRWAHEHKAEFNLIFSTDQTHPTGGDGVTNERVTEFFAVPVSIFVEAAHSGHVDLERVLIPRAPELTPSAARFAEHPDVDLTPEALNLLLSGWGAFHGFVMLELFGHLGRFYTDPEEAFDRHLVAILLAMGMTVDDTTPGVPRTRSLSG</sequence>
<evidence type="ECO:0000313" key="8">
    <source>
        <dbReference type="Proteomes" id="UP001501612"/>
    </source>
</evidence>
<evidence type="ECO:0000256" key="5">
    <source>
        <dbReference type="SAM" id="MobiDB-lite"/>
    </source>
</evidence>
<dbReference type="Gene3D" id="1.10.357.10">
    <property type="entry name" value="Tetracycline Repressor, domain 2"/>
    <property type="match status" value="1"/>
</dbReference>
<evidence type="ECO:0000259" key="6">
    <source>
        <dbReference type="PROSITE" id="PS50977"/>
    </source>
</evidence>
<feature type="domain" description="HTH tetR-type" evidence="6">
    <location>
        <begin position="34"/>
        <end position="94"/>
    </location>
</feature>
<gene>
    <name evidence="7" type="ORF">GCM10009737_18170</name>
</gene>
<dbReference type="SUPFAM" id="SSF48498">
    <property type="entry name" value="Tetracyclin repressor-like, C-terminal domain"/>
    <property type="match status" value="1"/>
</dbReference>
<dbReference type="InterPro" id="IPR036271">
    <property type="entry name" value="Tet_transcr_reg_TetR-rel_C_sf"/>
</dbReference>
<evidence type="ECO:0000256" key="4">
    <source>
        <dbReference type="PROSITE-ProRule" id="PRU00335"/>
    </source>
</evidence>
<name>A0ABN2PAZ6_9ACTN</name>
<dbReference type="Pfam" id="PF00440">
    <property type="entry name" value="TetR_N"/>
    <property type="match status" value="1"/>
</dbReference>
<dbReference type="InterPro" id="IPR001647">
    <property type="entry name" value="HTH_TetR"/>
</dbReference>
<feature type="DNA-binding region" description="H-T-H motif" evidence="4">
    <location>
        <begin position="57"/>
        <end position="76"/>
    </location>
</feature>
<feature type="region of interest" description="Disordered" evidence="5">
    <location>
        <begin position="1"/>
        <end position="31"/>
    </location>
</feature>
<dbReference type="InterPro" id="IPR009057">
    <property type="entry name" value="Homeodomain-like_sf"/>
</dbReference>
<keyword evidence="2 4" id="KW-0238">DNA-binding</keyword>
<reference evidence="7 8" key="1">
    <citation type="journal article" date="2019" name="Int. J. Syst. Evol. Microbiol.">
        <title>The Global Catalogue of Microorganisms (GCM) 10K type strain sequencing project: providing services to taxonomists for standard genome sequencing and annotation.</title>
        <authorList>
            <consortium name="The Broad Institute Genomics Platform"/>
            <consortium name="The Broad Institute Genome Sequencing Center for Infectious Disease"/>
            <person name="Wu L."/>
            <person name="Ma J."/>
        </authorList>
    </citation>
    <scope>NUCLEOTIDE SEQUENCE [LARGE SCALE GENOMIC DNA]</scope>
    <source>
        <strain evidence="7 8">JCM 14046</strain>
    </source>
</reference>
<dbReference type="RefSeq" id="WP_344006332.1">
    <property type="nucleotide sequence ID" value="NZ_BAAAMY010000004.1"/>
</dbReference>
<evidence type="ECO:0000256" key="1">
    <source>
        <dbReference type="ARBA" id="ARBA00023015"/>
    </source>
</evidence>
<proteinExistence type="predicted"/>
<dbReference type="InterPro" id="IPR025996">
    <property type="entry name" value="MT1864/Rv1816-like_C"/>
</dbReference>
<keyword evidence="8" id="KW-1185">Reference proteome</keyword>
<protein>
    <submittedName>
        <fullName evidence="7">TetR/AcrR family transcriptional regulator</fullName>
    </submittedName>
</protein>
<keyword evidence="1" id="KW-0805">Transcription regulation</keyword>
<evidence type="ECO:0000256" key="3">
    <source>
        <dbReference type="ARBA" id="ARBA00023163"/>
    </source>
</evidence>
<dbReference type="EMBL" id="BAAAMY010000004">
    <property type="protein sequence ID" value="GAA1917081.1"/>
    <property type="molecule type" value="Genomic_DNA"/>
</dbReference>
<evidence type="ECO:0000256" key="2">
    <source>
        <dbReference type="ARBA" id="ARBA00023125"/>
    </source>
</evidence>
<dbReference type="InterPro" id="IPR050109">
    <property type="entry name" value="HTH-type_TetR-like_transc_reg"/>
</dbReference>
<dbReference type="PANTHER" id="PTHR30055">
    <property type="entry name" value="HTH-TYPE TRANSCRIPTIONAL REGULATOR RUTR"/>
    <property type="match status" value="1"/>
</dbReference>
<organism evidence="7 8">
    <name type="scientific">Nocardioides lentus</name>
    <dbReference type="NCBI Taxonomy" id="338077"/>
    <lineage>
        <taxon>Bacteria</taxon>
        <taxon>Bacillati</taxon>
        <taxon>Actinomycetota</taxon>
        <taxon>Actinomycetes</taxon>
        <taxon>Propionibacteriales</taxon>
        <taxon>Nocardioidaceae</taxon>
        <taxon>Nocardioides</taxon>
    </lineage>
</organism>
<accession>A0ABN2PAZ6</accession>
<evidence type="ECO:0000313" key="7">
    <source>
        <dbReference type="EMBL" id="GAA1917081.1"/>
    </source>
</evidence>
<comment type="caution">
    <text evidence="7">The sequence shown here is derived from an EMBL/GenBank/DDBJ whole genome shotgun (WGS) entry which is preliminary data.</text>
</comment>
<dbReference type="PROSITE" id="PS50977">
    <property type="entry name" value="HTH_TETR_2"/>
    <property type="match status" value="1"/>
</dbReference>
<dbReference type="SUPFAM" id="SSF46689">
    <property type="entry name" value="Homeodomain-like"/>
    <property type="match status" value="1"/>
</dbReference>
<dbReference type="Proteomes" id="UP001501612">
    <property type="component" value="Unassembled WGS sequence"/>
</dbReference>
<dbReference type="PANTHER" id="PTHR30055:SF243">
    <property type="entry name" value="HTH-TYPE TRANSCRIPTIONAL REGULATOR RV1816"/>
    <property type="match status" value="1"/>
</dbReference>